<feature type="transmembrane region" description="Helical" evidence="2">
    <location>
        <begin position="484"/>
        <end position="507"/>
    </location>
</feature>
<keyword evidence="3" id="KW-0732">Signal</keyword>
<comment type="caution">
    <text evidence="5">The sequence shown here is derived from an EMBL/GenBank/DDBJ whole genome shotgun (WGS) entry which is preliminary data.</text>
</comment>
<feature type="compositionally biased region" description="Low complexity" evidence="1">
    <location>
        <begin position="353"/>
        <end position="388"/>
    </location>
</feature>
<protein>
    <recommendedName>
        <fullName evidence="4">SCP domain-containing protein</fullName>
    </recommendedName>
</protein>
<evidence type="ECO:0000313" key="6">
    <source>
        <dbReference type="Proteomes" id="UP001209570"/>
    </source>
</evidence>
<feature type="signal peptide" evidence="3">
    <location>
        <begin position="1"/>
        <end position="21"/>
    </location>
</feature>
<evidence type="ECO:0000313" key="5">
    <source>
        <dbReference type="EMBL" id="KAJ0401993.1"/>
    </source>
</evidence>
<dbReference type="SUPFAM" id="SSF55797">
    <property type="entry name" value="PR-1-like"/>
    <property type="match status" value="1"/>
</dbReference>
<name>A0AAD5M2G8_PYTIN</name>
<feature type="compositionally biased region" description="Low complexity" evidence="1">
    <location>
        <begin position="43"/>
        <end position="53"/>
    </location>
</feature>
<dbReference type="InterPro" id="IPR001283">
    <property type="entry name" value="CRISP-related"/>
</dbReference>
<dbReference type="CDD" id="cd05380">
    <property type="entry name" value="CAP_euk"/>
    <property type="match status" value="1"/>
</dbReference>
<gene>
    <name evidence="5" type="ORF">P43SY_006508</name>
</gene>
<dbReference type="SMART" id="SM00198">
    <property type="entry name" value="SCP"/>
    <property type="match status" value="1"/>
</dbReference>
<dbReference type="Gene3D" id="3.40.33.10">
    <property type="entry name" value="CAP"/>
    <property type="match status" value="1"/>
</dbReference>
<evidence type="ECO:0000256" key="2">
    <source>
        <dbReference type="SAM" id="Phobius"/>
    </source>
</evidence>
<dbReference type="InterPro" id="IPR035940">
    <property type="entry name" value="CAP_sf"/>
</dbReference>
<feature type="compositionally biased region" description="Low complexity" evidence="1">
    <location>
        <begin position="444"/>
        <end position="457"/>
    </location>
</feature>
<feature type="compositionally biased region" description="Low complexity" evidence="1">
    <location>
        <begin position="273"/>
        <end position="293"/>
    </location>
</feature>
<keyword evidence="6" id="KW-1185">Reference proteome</keyword>
<feature type="chain" id="PRO_5042006898" description="SCP domain-containing protein" evidence="3">
    <location>
        <begin position="22"/>
        <end position="528"/>
    </location>
</feature>
<evidence type="ECO:0000259" key="4">
    <source>
        <dbReference type="SMART" id="SM00198"/>
    </source>
</evidence>
<feature type="compositionally biased region" description="Low complexity" evidence="1">
    <location>
        <begin position="315"/>
        <end position="339"/>
    </location>
</feature>
<dbReference type="Pfam" id="PF00188">
    <property type="entry name" value="CAP"/>
    <property type="match status" value="1"/>
</dbReference>
<dbReference type="AlphaFoldDB" id="A0AAD5M2G8"/>
<keyword evidence="2" id="KW-1133">Transmembrane helix</keyword>
<dbReference type="EMBL" id="JAKCXM010000113">
    <property type="protein sequence ID" value="KAJ0401993.1"/>
    <property type="molecule type" value="Genomic_DNA"/>
</dbReference>
<keyword evidence="2" id="KW-0812">Transmembrane</keyword>
<dbReference type="PANTHER" id="PTHR10334">
    <property type="entry name" value="CYSTEINE-RICH SECRETORY PROTEIN-RELATED"/>
    <property type="match status" value="1"/>
</dbReference>
<evidence type="ECO:0000256" key="1">
    <source>
        <dbReference type="SAM" id="MobiDB-lite"/>
    </source>
</evidence>
<feature type="domain" description="SCP" evidence="4">
    <location>
        <begin position="62"/>
        <end position="203"/>
    </location>
</feature>
<dbReference type="InterPro" id="IPR014044">
    <property type="entry name" value="CAP_dom"/>
</dbReference>
<sequence length="528" mass="52975">MRTPSTCVLLLLAAAAATARAADDQVTPTGMLGEPQHEERSTGDAGVLTTTTGGTSGAFSVEEQALWLDRHNYFRMTALPFAAANMLRMRWSAELATQAAAETAAACGAPTSGAGKNAAVVAPQDQQSVVDAAFQQWVVEPALKAFTSLKAPKPGDAVGAGVYNTYAQVVWSSTNQVGCARASCDGGKLAVVCKYAPAGNDGKSPWYVHGPTGSACPEGTVSKVGLCGPAEDAATKELAPIPVGANAYDVFKDFIPKMQAILQGAQAPDADKSAPPTTAPPAKDSATPSPASKAPEDSKRPAVNAGSAAGGDGNNGPPANGGDTGVVPSTTPPSSASPGKKWVRVKRKKSDGMADSSDASSAGDVAAASSAPSSPPSSSTPNESDPPTSAAPGKTYIRVKRSKAPSSDAPSSDFDPGKVRPGSASGDFVNALKTTEPTPKPTDAPASGAGQQSKSASTPAGELSKGETAANTKGAQVSTGSSGFSAAGIAGTIVVGCVLIAGIAVFVSYRKNQQRQRDILQNGGIHVL</sequence>
<accession>A0AAD5M2G8</accession>
<feature type="region of interest" description="Disordered" evidence="1">
    <location>
        <begin position="265"/>
        <end position="481"/>
    </location>
</feature>
<dbReference type="Proteomes" id="UP001209570">
    <property type="component" value="Unassembled WGS sequence"/>
</dbReference>
<evidence type="ECO:0000256" key="3">
    <source>
        <dbReference type="SAM" id="SignalP"/>
    </source>
</evidence>
<feature type="region of interest" description="Disordered" evidence="1">
    <location>
        <begin position="23"/>
        <end position="55"/>
    </location>
</feature>
<keyword evidence="2" id="KW-0472">Membrane</keyword>
<organism evidence="5 6">
    <name type="scientific">Pythium insidiosum</name>
    <name type="common">Pythiosis disease agent</name>
    <dbReference type="NCBI Taxonomy" id="114742"/>
    <lineage>
        <taxon>Eukaryota</taxon>
        <taxon>Sar</taxon>
        <taxon>Stramenopiles</taxon>
        <taxon>Oomycota</taxon>
        <taxon>Peronosporomycetes</taxon>
        <taxon>Pythiales</taxon>
        <taxon>Pythiaceae</taxon>
        <taxon>Pythium</taxon>
    </lineage>
</organism>
<proteinExistence type="predicted"/>
<reference evidence="5" key="1">
    <citation type="submission" date="2021-12" db="EMBL/GenBank/DDBJ databases">
        <title>Prjna785345.</title>
        <authorList>
            <person name="Rujirawat T."/>
            <person name="Krajaejun T."/>
        </authorList>
    </citation>
    <scope>NUCLEOTIDE SEQUENCE</scope>
    <source>
        <strain evidence="5">Pi057C3</strain>
    </source>
</reference>
<feature type="compositionally biased region" description="Low complexity" evidence="1">
    <location>
        <begin position="404"/>
        <end position="413"/>
    </location>
</feature>